<dbReference type="HOGENOM" id="CLU_021164_0_2_1"/>
<dbReference type="KEGG" id="scm:SCHCO_02747828"/>
<evidence type="ECO:0008006" key="3">
    <source>
        <dbReference type="Google" id="ProtNLM"/>
    </source>
</evidence>
<dbReference type="Proteomes" id="UP000007431">
    <property type="component" value="Unassembled WGS sequence"/>
</dbReference>
<accession>D8PS18</accession>
<keyword evidence="2" id="KW-1185">Reference proteome</keyword>
<protein>
    <recommendedName>
        <fullName evidence="3">F-box domain-containing protein</fullName>
    </recommendedName>
</protein>
<organism evidence="2">
    <name type="scientific">Schizophyllum commune (strain H4-8 / FGSC 9210)</name>
    <name type="common">Split gill fungus</name>
    <dbReference type="NCBI Taxonomy" id="578458"/>
    <lineage>
        <taxon>Eukaryota</taxon>
        <taxon>Fungi</taxon>
        <taxon>Dikarya</taxon>
        <taxon>Basidiomycota</taxon>
        <taxon>Agaricomycotina</taxon>
        <taxon>Agaricomycetes</taxon>
        <taxon>Agaricomycetidae</taxon>
        <taxon>Agaricales</taxon>
        <taxon>Schizophyllaceae</taxon>
        <taxon>Schizophyllum</taxon>
    </lineage>
</organism>
<name>D8PS18_SCHCM</name>
<feature type="non-terminal residue" evidence="1">
    <location>
        <position position="543"/>
    </location>
</feature>
<dbReference type="InterPro" id="IPR032675">
    <property type="entry name" value="LRR_dom_sf"/>
</dbReference>
<dbReference type="Gene3D" id="3.80.10.10">
    <property type="entry name" value="Ribonuclease Inhibitor"/>
    <property type="match status" value="1"/>
</dbReference>
<dbReference type="SUPFAM" id="SSF52058">
    <property type="entry name" value="L domain-like"/>
    <property type="match status" value="1"/>
</dbReference>
<dbReference type="GeneID" id="9588167"/>
<gene>
    <name evidence="1" type="ORF">SCHCODRAFT_102949</name>
</gene>
<dbReference type="RefSeq" id="XP_003036744.1">
    <property type="nucleotide sequence ID" value="XM_003036698.1"/>
</dbReference>
<sequence>MVHPVLQTTELVTLICSFATHGSHARLARTCRAFLVPALDALWERRTASELFSRILPGVFDIVRIPDTDLYQVNFHRAPTDTEWARLAFYGARIKRLRVEHTVGWIDYALRLSPAVVYAWAGFTGSQPSVGTSLCPRAAHVYWKDLDAYAMQLEGLLWLRPDLPSLHLVMRNTDKAPPEFAHALETLASPSLVKLRVDDLFNKSLLLESALANVVRIATALEVVYLPYASASCVKALAALPALRELYIDRLFGLDDKVDDNGFGALRDLNVPLASHSQTVYFLRKLGGAQNLRSLIIAFQYPYTQPTASIARRRPHEFAGLCDAIARHCNPVGLSSLSILDETYWATYQNDEDLIFYTVKFEHIRPLRALSALKELAIVPWGYIDLDDSQVEELVSAWPHMEKLTLERTYSHSLRTDFPIRATPGSLLTIASRCPHLRELIFSFDASNYAAAEGRPGHGLTQSALYKMDIGGSIWTDESTRALASLLSDVFPSLEHVTSDVQRDAEIMDDEDEVPEALDRWDKLLEMLSFAREIRQQERASTQ</sequence>
<dbReference type="STRING" id="578458.D8PS18"/>
<evidence type="ECO:0000313" key="2">
    <source>
        <dbReference type="Proteomes" id="UP000007431"/>
    </source>
</evidence>
<dbReference type="OrthoDB" id="2904151at2759"/>
<dbReference type="eggNOG" id="ENOG502RBPR">
    <property type="taxonomic scope" value="Eukaryota"/>
</dbReference>
<evidence type="ECO:0000313" key="1">
    <source>
        <dbReference type="EMBL" id="EFJ01842.1"/>
    </source>
</evidence>
<dbReference type="EMBL" id="GL377302">
    <property type="protein sequence ID" value="EFJ01842.1"/>
    <property type="molecule type" value="Genomic_DNA"/>
</dbReference>
<reference evidence="1 2" key="1">
    <citation type="journal article" date="2010" name="Nat. Biotechnol.">
        <title>Genome sequence of the model mushroom Schizophyllum commune.</title>
        <authorList>
            <person name="Ohm R.A."/>
            <person name="de Jong J.F."/>
            <person name="Lugones L.G."/>
            <person name="Aerts A."/>
            <person name="Kothe E."/>
            <person name="Stajich J.E."/>
            <person name="de Vries R.P."/>
            <person name="Record E."/>
            <person name="Levasseur A."/>
            <person name="Baker S.E."/>
            <person name="Bartholomew K.A."/>
            <person name="Coutinho P.M."/>
            <person name="Erdmann S."/>
            <person name="Fowler T.J."/>
            <person name="Gathman A.C."/>
            <person name="Lombard V."/>
            <person name="Henrissat B."/>
            <person name="Knabe N."/>
            <person name="Kuees U."/>
            <person name="Lilly W.W."/>
            <person name="Lindquist E."/>
            <person name="Lucas S."/>
            <person name="Magnuson J.K."/>
            <person name="Piumi F."/>
            <person name="Raudaskoski M."/>
            <person name="Salamov A."/>
            <person name="Schmutz J."/>
            <person name="Schwarze F.W.M.R."/>
            <person name="vanKuyk P.A."/>
            <person name="Horton J.S."/>
            <person name="Grigoriev I.V."/>
            <person name="Woesten H.A.B."/>
        </authorList>
    </citation>
    <scope>NUCLEOTIDE SEQUENCE [LARGE SCALE GENOMIC DNA]</scope>
    <source>
        <strain evidence="2">H4-8 / FGSC 9210</strain>
    </source>
</reference>
<dbReference type="VEuPathDB" id="FungiDB:SCHCODRAFT_02747828"/>
<dbReference type="AlphaFoldDB" id="D8PS18"/>
<proteinExistence type="predicted"/>
<dbReference type="OMA" id="ISRHICH"/>
<dbReference type="InParanoid" id="D8PS18"/>